<gene>
    <name evidence="2" type="ORF">ABR63_02780</name>
</gene>
<name>A0A0R2PIH7_9GAMM</name>
<accession>A0A0R2PIH7</accession>
<dbReference type="AlphaFoldDB" id="A0A0R2PIH7"/>
<evidence type="ECO:0000259" key="1">
    <source>
        <dbReference type="Pfam" id="PF07045"/>
    </source>
</evidence>
<dbReference type="Gene3D" id="3.30.70.100">
    <property type="match status" value="1"/>
</dbReference>
<feature type="domain" description="DUF1330" evidence="1">
    <location>
        <begin position="6"/>
        <end position="94"/>
    </location>
</feature>
<dbReference type="Pfam" id="PF07045">
    <property type="entry name" value="DUF1330"/>
    <property type="match status" value="1"/>
</dbReference>
<sequence>MSDIPVYMIANFHIQDADTYKLYEKGFFPLLKKHGGSFLSYDDSTVTLEGAYPREGRIVLFQLPSETAAQAWFGDPEYQAIAKHRRAGTDTQFLTMVHGLPAR</sequence>
<dbReference type="InterPro" id="IPR011008">
    <property type="entry name" value="Dimeric_a/b-barrel"/>
</dbReference>
<dbReference type="InterPro" id="IPR010753">
    <property type="entry name" value="DUF1330"/>
</dbReference>
<comment type="caution">
    <text evidence="2">The sequence shown here is derived from an EMBL/GenBank/DDBJ whole genome shotgun (WGS) entry which is preliminary data.</text>
</comment>
<evidence type="ECO:0000313" key="3">
    <source>
        <dbReference type="Proteomes" id="UP000050874"/>
    </source>
</evidence>
<dbReference type="EMBL" id="LIAV01000391">
    <property type="protein sequence ID" value="KRO37703.1"/>
    <property type="molecule type" value="Genomic_DNA"/>
</dbReference>
<proteinExistence type="predicted"/>
<protein>
    <recommendedName>
        <fullName evidence="1">DUF1330 domain-containing protein</fullName>
    </recommendedName>
</protein>
<dbReference type="SUPFAM" id="SSF54909">
    <property type="entry name" value="Dimeric alpha+beta barrel"/>
    <property type="match status" value="1"/>
</dbReference>
<dbReference type="PANTHER" id="PTHR41521:SF4">
    <property type="entry name" value="BLR0684 PROTEIN"/>
    <property type="match status" value="1"/>
</dbReference>
<dbReference type="Proteomes" id="UP000050874">
    <property type="component" value="Unassembled WGS sequence"/>
</dbReference>
<reference evidence="3" key="1">
    <citation type="submission" date="2015-10" db="EMBL/GenBank/DDBJ databases">
        <title>Metagenome-Assembled Genomes uncover a global brackish microbiome.</title>
        <authorList>
            <person name="Hugerth L.W."/>
            <person name="Larsson J."/>
            <person name="Alneberg J."/>
            <person name="Lindh M.V."/>
            <person name="Legrand C."/>
            <person name="Pinhassi J."/>
            <person name="Andersson A."/>
        </authorList>
    </citation>
    <scope>NUCLEOTIDE SEQUENCE [LARGE SCALE GENOMIC DNA]</scope>
</reference>
<evidence type="ECO:0000313" key="2">
    <source>
        <dbReference type="EMBL" id="KRO37703.1"/>
    </source>
</evidence>
<dbReference type="PANTHER" id="PTHR41521">
    <property type="match status" value="1"/>
</dbReference>
<organism evidence="2 3">
    <name type="scientific">SAR86 cluster bacterium BACL1 MAG-120920-bin57</name>
    <dbReference type="NCBI Taxonomy" id="1655571"/>
    <lineage>
        <taxon>Bacteria</taxon>
        <taxon>Pseudomonadati</taxon>
        <taxon>Pseudomonadota</taxon>
        <taxon>Gammaproteobacteria</taxon>
        <taxon>SAR86 cluster</taxon>
    </lineage>
</organism>